<evidence type="ECO:0000313" key="14">
    <source>
        <dbReference type="Proteomes" id="UP000647235"/>
    </source>
</evidence>
<dbReference type="SUPFAM" id="SSF53244">
    <property type="entry name" value="MurD-like peptide ligases, peptide-binding domain"/>
    <property type="match status" value="1"/>
</dbReference>
<dbReference type="InterPro" id="IPR013221">
    <property type="entry name" value="Mur_ligase_cen"/>
</dbReference>
<dbReference type="Pfam" id="PF02875">
    <property type="entry name" value="Mur_ligase_C"/>
    <property type="match status" value="1"/>
</dbReference>
<dbReference type="Pfam" id="PF08245">
    <property type="entry name" value="Mur_ligase_M"/>
    <property type="match status" value="1"/>
</dbReference>
<sequence>MSRYGSVLGLDAIRGLLEELGNPQEDLKFIHIAGTNGKGSVLAYTSTILSKAGYRTGRYVSPTVLSYREKIQVDGEWISENELTELTEEIKEAIAGLETAGAPIPTLFEVETAMAFLYFKKKSCDLVVLESGLGGRLDATNIVKTTVLAAFATISMDHIGILGNTIEEIAADKCEIIKSGCKVVSAKQKPEVKKILEEKAERTGCPFTEAKPELLIIQKETYKGMDVETPDFGNLHSGLTGEYQKENLATALEIVCALRKEGYKIPEEAVQIGVAETKWPGRFTSLRENPPLIVDGAHNEDAAKKLAISIRRYFPNYRIHLVMGVFKDKEYKKITALLCPDAECVYAIHLPNEERTLLAGVLAEDAAKYCENVIAFEKADAHSDLEEALKTAYRNAKKEIEENQKSVVIACGSLSYLGDVIQIVETWDKA</sequence>
<keyword evidence="14" id="KW-1185">Reference proteome</keyword>
<keyword evidence="3 10" id="KW-0436">Ligase</keyword>
<dbReference type="PROSITE" id="PS01012">
    <property type="entry name" value="FOLYLPOLYGLU_SYNT_2"/>
    <property type="match status" value="1"/>
</dbReference>
<evidence type="ECO:0000256" key="2">
    <source>
        <dbReference type="ARBA" id="ARBA00013025"/>
    </source>
</evidence>
<organism evidence="13 14">
    <name type="scientific">Dorea hominis</name>
    <dbReference type="NCBI Taxonomy" id="2763040"/>
    <lineage>
        <taxon>Bacteria</taxon>
        <taxon>Bacillati</taxon>
        <taxon>Bacillota</taxon>
        <taxon>Clostridia</taxon>
        <taxon>Lachnospirales</taxon>
        <taxon>Lachnospiraceae</taxon>
        <taxon>Dorea</taxon>
    </lineage>
</organism>
<evidence type="ECO:0000259" key="12">
    <source>
        <dbReference type="Pfam" id="PF08245"/>
    </source>
</evidence>
<dbReference type="InterPro" id="IPR001645">
    <property type="entry name" value="Folylpolyglutamate_synth"/>
</dbReference>
<dbReference type="EC" id="6.3.2.17" evidence="2"/>
<evidence type="ECO:0000256" key="5">
    <source>
        <dbReference type="ARBA" id="ARBA00022741"/>
    </source>
</evidence>
<keyword evidence="5 10" id="KW-0547">Nucleotide-binding</keyword>
<comment type="similarity">
    <text evidence="1 10">Belongs to the folylpolyglutamate synthase family.</text>
</comment>
<reference evidence="13 14" key="1">
    <citation type="submission" date="2020-08" db="EMBL/GenBank/DDBJ databases">
        <title>Genome public.</title>
        <authorList>
            <person name="Liu C."/>
            <person name="Sun Q."/>
        </authorList>
    </citation>
    <scope>NUCLEOTIDE SEQUENCE [LARGE SCALE GENOMIC DNA]</scope>
    <source>
        <strain evidence="13 14">NSJ-36</strain>
    </source>
</reference>
<feature type="domain" description="Mur ligase C-terminal" evidence="11">
    <location>
        <begin position="281"/>
        <end position="413"/>
    </location>
</feature>
<comment type="caution">
    <text evidence="13">The sequence shown here is derived from an EMBL/GenBank/DDBJ whole genome shotgun (WGS) entry which is preliminary data.</text>
</comment>
<dbReference type="InterPro" id="IPR018109">
    <property type="entry name" value="Folylpolyglutamate_synth_CS"/>
</dbReference>
<name>A0ABR7EVE6_9FIRM</name>
<evidence type="ECO:0000256" key="4">
    <source>
        <dbReference type="ARBA" id="ARBA00022723"/>
    </source>
</evidence>
<dbReference type="InterPro" id="IPR036615">
    <property type="entry name" value="Mur_ligase_C_dom_sf"/>
</dbReference>
<accession>A0ABR7EVE6</accession>
<dbReference type="PANTHER" id="PTHR11136:SF0">
    <property type="entry name" value="DIHYDROFOLATE SYNTHETASE-RELATED"/>
    <property type="match status" value="1"/>
</dbReference>
<gene>
    <name evidence="13" type="ORF">H8S07_08600</name>
</gene>
<dbReference type="Gene3D" id="3.40.1190.10">
    <property type="entry name" value="Mur-like, catalytic domain"/>
    <property type="match status" value="1"/>
</dbReference>
<protein>
    <recommendedName>
        <fullName evidence="2">tetrahydrofolate synthase</fullName>
        <ecNumber evidence="2">6.3.2.17</ecNumber>
    </recommendedName>
    <alternativeName>
        <fullName evidence="8">Tetrahydrofolylpolyglutamate synthase</fullName>
    </alternativeName>
</protein>
<evidence type="ECO:0000256" key="3">
    <source>
        <dbReference type="ARBA" id="ARBA00022598"/>
    </source>
</evidence>
<evidence type="ECO:0000256" key="1">
    <source>
        <dbReference type="ARBA" id="ARBA00008276"/>
    </source>
</evidence>
<feature type="domain" description="Mur ligase central" evidence="12">
    <location>
        <begin position="32"/>
        <end position="253"/>
    </location>
</feature>
<dbReference type="NCBIfam" id="TIGR01499">
    <property type="entry name" value="folC"/>
    <property type="match status" value="1"/>
</dbReference>
<evidence type="ECO:0000259" key="11">
    <source>
        <dbReference type="Pfam" id="PF02875"/>
    </source>
</evidence>
<evidence type="ECO:0000256" key="6">
    <source>
        <dbReference type="ARBA" id="ARBA00022840"/>
    </source>
</evidence>
<evidence type="ECO:0000256" key="7">
    <source>
        <dbReference type="ARBA" id="ARBA00022842"/>
    </source>
</evidence>
<evidence type="ECO:0000256" key="9">
    <source>
        <dbReference type="ARBA" id="ARBA00047493"/>
    </source>
</evidence>
<evidence type="ECO:0000313" key="13">
    <source>
        <dbReference type="EMBL" id="MBC5665336.1"/>
    </source>
</evidence>
<dbReference type="PANTHER" id="PTHR11136">
    <property type="entry name" value="FOLYLPOLYGLUTAMATE SYNTHASE-RELATED"/>
    <property type="match status" value="1"/>
</dbReference>
<dbReference type="InterPro" id="IPR036565">
    <property type="entry name" value="Mur-like_cat_sf"/>
</dbReference>
<dbReference type="PROSITE" id="PS01011">
    <property type="entry name" value="FOLYLPOLYGLU_SYNT_1"/>
    <property type="match status" value="1"/>
</dbReference>
<dbReference type="PIRSF" id="PIRSF001563">
    <property type="entry name" value="Folylpolyglu_synth"/>
    <property type="match status" value="1"/>
</dbReference>
<evidence type="ECO:0000256" key="10">
    <source>
        <dbReference type="PIRNR" id="PIRNR001563"/>
    </source>
</evidence>
<evidence type="ECO:0000256" key="8">
    <source>
        <dbReference type="ARBA" id="ARBA00030592"/>
    </source>
</evidence>
<keyword evidence="6 10" id="KW-0067">ATP-binding</keyword>
<dbReference type="InterPro" id="IPR004101">
    <property type="entry name" value="Mur_ligase_C"/>
</dbReference>
<proteinExistence type="inferred from homology"/>
<dbReference type="SUPFAM" id="SSF53623">
    <property type="entry name" value="MurD-like peptide ligases, catalytic domain"/>
    <property type="match status" value="1"/>
</dbReference>
<keyword evidence="7" id="KW-0460">Magnesium</keyword>
<dbReference type="Proteomes" id="UP000647235">
    <property type="component" value="Unassembled WGS sequence"/>
</dbReference>
<comment type="catalytic activity">
    <reaction evidence="9">
        <text>(6S)-5,6,7,8-tetrahydrofolyl-(gamma-L-Glu)(n) + L-glutamate + ATP = (6S)-5,6,7,8-tetrahydrofolyl-(gamma-L-Glu)(n+1) + ADP + phosphate + H(+)</text>
        <dbReference type="Rhea" id="RHEA:10580"/>
        <dbReference type="Rhea" id="RHEA-COMP:14738"/>
        <dbReference type="Rhea" id="RHEA-COMP:14740"/>
        <dbReference type="ChEBI" id="CHEBI:15378"/>
        <dbReference type="ChEBI" id="CHEBI:29985"/>
        <dbReference type="ChEBI" id="CHEBI:30616"/>
        <dbReference type="ChEBI" id="CHEBI:43474"/>
        <dbReference type="ChEBI" id="CHEBI:141005"/>
        <dbReference type="ChEBI" id="CHEBI:456216"/>
        <dbReference type="EC" id="6.3.2.17"/>
    </reaction>
</comment>
<dbReference type="Gene3D" id="3.90.190.20">
    <property type="entry name" value="Mur ligase, C-terminal domain"/>
    <property type="match status" value="1"/>
</dbReference>
<keyword evidence="4" id="KW-0479">Metal-binding</keyword>
<dbReference type="EMBL" id="JACOOY010000009">
    <property type="protein sequence ID" value="MBC5665336.1"/>
    <property type="molecule type" value="Genomic_DNA"/>
</dbReference>